<protein>
    <submittedName>
        <fullName evidence="1">Uncharacterized protein</fullName>
    </submittedName>
</protein>
<accession>A0A9D1NH04</accession>
<dbReference type="Proteomes" id="UP000886743">
    <property type="component" value="Unassembled WGS sequence"/>
</dbReference>
<gene>
    <name evidence="1" type="ORF">IAC74_05065</name>
</gene>
<dbReference type="EMBL" id="DVOF01000142">
    <property type="protein sequence ID" value="HIV02925.1"/>
    <property type="molecule type" value="Genomic_DNA"/>
</dbReference>
<proteinExistence type="predicted"/>
<reference evidence="1" key="1">
    <citation type="submission" date="2020-10" db="EMBL/GenBank/DDBJ databases">
        <authorList>
            <person name="Gilroy R."/>
        </authorList>
    </citation>
    <scope>NUCLEOTIDE SEQUENCE</scope>
    <source>
        <strain evidence="1">4920</strain>
    </source>
</reference>
<comment type="caution">
    <text evidence="1">The sequence shown here is derived from an EMBL/GenBank/DDBJ whole genome shotgun (WGS) entry which is preliminary data.</text>
</comment>
<evidence type="ECO:0000313" key="1">
    <source>
        <dbReference type="EMBL" id="HIV02925.1"/>
    </source>
</evidence>
<dbReference type="AlphaFoldDB" id="A0A9D1NH04"/>
<evidence type="ECO:0000313" key="2">
    <source>
        <dbReference type="Proteomes" id="UP000886743"/>
    </source>
</evidence>
<organism evidence="1 2">
    <name type="scientific">Candidatus Aphodoplasma excrementigallinarum</name>
    <dbReference type="NCBI Taxonomy" id="2840673"/>
    <lineage>
        <taxon>Bacteria</taxon>
        <taxon>Bacillati</taxon>
        <taxon>Bacillota</taxon>
        <taxon>Clostridia</taxon>
        <taxon>Eubacteriales</taxon>
        <taxon>Candidatus Aphodoplasma</taxon>
    </lineage>
</organism>
<name>A0A9D1NH04_9FIRM</name>
<sequence length="294" mass="33446">MKCAIVSLAENAQEQHGLVRWIPGRKNRIFDLEVVHAQQPVTIYILPYTKEELRSKKEKKQAKLFARCIRDLQSRNVGCVYLADDVLDFAPAGAFSRCFQLPSGKAVFDHMLCEALKWCAKKAQLDLMEAEVGIWQDCFDEHGYRILESVCEELKFATLYTNSAESARVFADKLYLQTGLSLKISKKLTGMNRCDIVILTQKLEQQIVREDTVVLDESGAYPYRCRNTMEFSLPFGFNALMPYLDGADQRGMEFLLTACGVRLYKGTDLPSELKEIGCSLKKVLYKPHKTCLTN</sequence>
<reference evidence="1" key="2">
    <citation type="journal article" date="2021" name="PeerJ">
        <title>Extensive microbial diversity within the chicken gut microbiome revealed by metagenomics and culture.</title>
        <authorList>
            <person name="Gilroy R."/>
            <person name="Ravi A."/>
            <person name="Getino M."/>
            <person name="Pursley I."/>
            <person name="Horton D.L."/>
            <person name="Alikhan N.F."/>
            <person name="Baker D."/>
            <person name="Gharbi K."/>
            <person name="Hall N."/>
            <person name="Watson M."/>
            <person name="Adriaenssens E.M."/>
            <person name="Foster-Nyarko E."/>
            <person name="Jarju S."/>
            <person name="Secka A."/>
            <person name="Antonio M."/>
            <person name="Oren A."/>
            <person name="Chaudhuri R.R."/>
            <person name="La Ragione R."/>
            <person name="Hildebrand F."/>
            <person name="Pallen M.J."/>
        </authorList>
    </citation>
    <scope>NUCLEOTIDE SEQUENCE</scope>
    <source>
        <strain evidence="1">4920</strain>
    </source>
</reference>